<dbReference type="EMBL" id="UPSH01000001">
    <property type="protein sequence ID" value="VBB17651.1"/>
    <property type="molecule type" value="Genomic_DNA"/>
</dbReference>
<dbReference type="Proteomes" id="UP000594342">
    <property type="component" value="Unassembled WGS sequence"/>
</dbReference>
<dbReference type="PROSITE" id="PS51471">
    <property type="entry name" value="FE2OG_OXY"/>
    <property type="match status" value="1"/>
</dbReference>
<proteinExistence type="predicted"/>
<dbReference type="Pfam" id="PF13532">
    <property type="entry name" value="2OG-FeII_Oxy_2"/>
    <property type="match status" value="1"/>
</dbReference>
<gene>
    <name evidence="2" type="ORF">YASMINEVIRUS_114</name>
</gene>
<dbReference type="InterPro" id="IPR037151">
    <property type="entry name" value="AlkB-like_sf"/>
</dbReference>
<evidence type="ECO:0000313" key="3">
    <source>
        <dbReference type="Proteomes" id="UP000594342"/>
    </source>
</evidence>
<comment type="caution">
    <text evidence="2">The sequence shown here is derived from an EMBL/GenBank/DDBJ whole genome shotgun (WGS) entry which is preliminary data.</text>
</comment>
<dbReference type="InterPro" id="IPR005123">
    <property type="entry name" value="Oxoglu/Fe-dep_dioxygenase_dom"/>
</dbReference>
<protein>
    <submittedName>
        <fullName evidence="2">2OG-FeII oxygenase superfamily protein</fullName>
    </submittedName>
</protein>
<keyword evidence="3" id="KW-1185">Reference proteome</keyword>
<dbReference type="GO" id="GO:0051213">
    <property type="term" value="F:dioxygenase activity"/>
    <property type="evidence" value="ECO:0007669"/>
    <property type="project" value="InterPro"/>
</dbReference>
<evidence type="ECO:0000259" key="1">
    <source>
        <dbReference type="PROSITE" id="PS51471"/>
    </source>
</evidence>
<reference evidence="2 3" key="1">
    <citation type="submission" date="2018-10" db="EMBL/GenBank/DDBJ databases">
        <authorList>
            <consortium name="IHU Genomes"/>
        </authorList>
    </citation>
    <scope>NUCLEOTIDE SEQUENCE [LARGE SCALE GENOMIC DNA]</scope>
    <source>
        <strain evidence="2 3">A1</strain>
    </source>
</reference>
<name>A0A5K0U824_9VIRU</name>
<dbReference type="InterPro" id="IPR032854">
    <property type="entry name" value="ALKBH3"/>
</dbReference>
<dbReference type="InterPro" id="IPR027450">
    <property type="entry name" value="AlkB-like"/>
</dbReference>
<evidence type="ECO:0000313" key="2">
    <source>
        <dbReference type="EMBL" id="VBB17651.1"/>
    </source>
</evidence>
<dbReference type="GO" id="GO:0006307">
    <property type="term" value="P:DNA alkylation repair"/>
    <property type="evidence" value="ECO:0007669"/>
    <property type="project" value="InterPro"/>
</dbReference>
<organism evidence="2 3">
    <name type="scientific">Yasminevirus sp. GU-2018</name>
    <dbReference type="NCBI Taxonomy" id="2420051"/>
    <lineage>
        <taxon>Viruses</taxon>
        <taxon>Varidnaviria</taxon>
        <taxon>Bamfordvirae</taxon>
        <taxon>Nucleocytoviricota</taxon>
        <taxon>Megaviricetes</taxon>
        <taxon>Imitervirales</taxon>
        <taxon>Mimiviridae</taxon>
        <taxon>Klosneuvirinae</taxon>
        <taxon>Yasminevirus</taxon>
        <taxon>Yasminevirus saudimassiliense</taxon>
    </lineage>
</organism>
<dbReference type="PANTHER" id="PTHR31212:SF4">
    <property type="entry name" value="ALPHA-KETOGLUTARATE-DEPENDENT DIOXYGENASE ALKB HOMOLOG 3"/>
    <property type="match status" value="1"/>
</dbReference>
<feature type="domain" description="Fe2OG dioxygenase" evidence="1">
    <location>
        <begin position="130"/>
        <end position="227"/>
    </location>
</feature>
<dbReference type="Gene3D" id="2.60.120.590">
    <property type="entry name" value="Alpha-ketoglutarate-dependent dioxygenase AlkB-like"/>
    <property type="match status" value="1"/>
</dbReference>
<sequence>MSCNKRIDPNTSVKNSKGGGFSEIYDGRKELHNLAGGDMYYIPNLIKSKREKDQVFAKILQEVDFQQMFNFFNNTVEAIPRMISAQTDKTSSRTLIYRMPGCNESNIPTTNWTDTVKSVVEKGSNEIGQPLNHCVVTLFRNENDSLAFHQDKELDLKDNSLIVSISFGDPRPIVFEEIDGKRSIRIMLQPGSILVFGPKTNSRFRHAIPKLTEKVGPRISLSARYISTFIEHVQESIESNPESVTTSGFVILGKGEEHQTKNYPFIKSHDDVSEYTQEIKELIDKYRQEAYDQLKTLRGTYPVAEE</sequence>
<dbReference type="PANTHER" id="PTHR31212">
    <property type="entry name" value="ALPHA-KETOGLUTARATE-DEPENDENT DIOXYGENASE ALKB HOMOLOG 3"/>
    <property type="match status" value="1"/>
</dbReference>
<accession>A0A5K0U824</accession>
<dbReference type="SUPFAM" id="SSF51197">
    <property type="entry name" value="Clavaminate synthase-like"/>
    <property type="match status" value="1"/>
</dbReference>